<evidence type="ECO:0000256" key="4">
    <source>
        <dbReference type="ARBA" id="ARBA00023002"/>
    </source>
</evidence>
<feature type="domain" description="Quinate/shikimate 5-dehydrogenase/glutamyl-tRNA reductase" evidence="7">
    <location>
        <begin position="131"/>
        <end position="180"/>
    </location>
</feature>
<keyword evidence="5" id="KW-0028">Amino-acid biosynthesis</keyword>
<keyword evidence="5" id="KW-0057">Aromatic amino acid biosynthesis</keyword>
<dbReference type="EC" id="1.1.1.25" evidence="2"/>
<evidence type="ECO:0000256" key="6">
    <source>
        <dbReference type="ARBA" id="ARBA00049442"/>
    </source>
</evidence>
<dbReference type="GO" id="GO:0005829">
    <property type="term" value="C:cytosol"/>
    <property type="evidence" value="ECO:0007669"/>
    <property type="project" value="TreeGrafter"/>
</dbReference>
<dbReference type="PANTHER" id="PTHR21089:SF1">
    <property type="entry name" value="BIFUNCTIONAL 3-DEHYDROQUINATE DEHYDRATASE_SHIKIMATE DEHYDROGENASE, CHLOROPLASTIC"/>
    <property type="match status" value="1"/>
</dbReference>
<dbReference type="GO" id="GO:0004764">
    <property type="term" value="F:shikimate 3-dehydrogenase (NADP+) activity"/>
    <property type="evidence" value="ECO:0007669"/>
    <property type="project" value="UniProtKB-EC"/>
</dbReference>
<dbReference type="AlphaFoldDB" id="A0A7Y7Y444"/>
<dbReference type="InterPro" id="IPR006151">
    <property type="entry name" value="Shikm_DH/Glu-tRNA_Rdtase"/>
</dbReference>
<accession>A0A7Y7Y444</accession>
<comment type="pathway">
    <text evidence="1">Metabolic intermediate biosynthesis; chorismate biosynthesis; chorismate from D-erythrose 4-phosphate and phosphoenolpyruvate: step 4/7.</text>
</comment>
<dbReference type="InterPro" id="IPR046346">
    <property type="entry name" value="Aminoacid_DH-like_N_sf"/>
</dbReference>
<dbReference type="InterPro" id="IPR036291">
    <property type="entry name" value="NAD(P)-bd_dom_sf"/>
</dbReference>
<reference evidence="9 10" key="1">
    <citation type="submission" date="2020-04" db="EMBL/GenBank/DDBJ databases">
        <title>Molecular characterization of pseudomonads from Agaricus bisporus reveal novel blotch 2 pathogens in Western Europe.</title>
        <authorList>
            <person name="Taparia T."/>
            <person name="Krijger M."/>
            <person name="Haynes E."/>
            <person name="Elpinstone J.G."/>
            <person name="Noble R."/>
            <person name="Van Der Wolf J."/>
        </authorList>
    </citation>
    <scope>NUCLEOTIDE SEQUENCE [LARGE SCALE GENOMIC DNA]</scope>
    <source>
        <strain evidence="9 10">IPO3738</strain>
    </source>
</reference>
<comment type="catalytic activity">
    <reaction evidence="6">
        <text>shikimate + NADP(+) = 3-dehydroshikimate + NADPH + H(+)</text>
        <dbReference type="Rhea" id="RHEA:17737"/>
        <dbReference type="ChEBI" id="CHEBI:15378"/>
        <dbReference type="ChEBI" id="CHEBI:16630"/>
        <dbReference type="ChEBI" id="CHEBI:36208"/>
        <dbReference type="ChEBI" id="CHEBI:57783"/>
        <dbReference type="ChEBI" id="CHEBI:58349"/>
        <dbReference type="EC" id="1.1.1.25"/>
    </reaction>
</comment>
<sequence>MPDRLENNKEVTGRTRVLGILAHPTEHVKAPPKINRIARERGCDAIMVPMNVAPQDFERFVNSLRTLLSFDGAIVTVPFKQAILPLCDELSEQAAAVGAANVIRRLADGRLVGDQLDGIGFLRGLQHAGIEVAGQSVYLVGAGGAANAVAFALAQAGIARLTLANRSEHKSLELKERLLRHYPALDVSLGSRDPSGHQLIINGTSLGMQATDPLPLDVAGLTPQMTVAEVVQEPERTALLIAAEGIGCRVHLGRHMLEHQVQSMADFLGL</sequence>
<dbReference type="Proteomes" id="UP000517547">
    <property type="component" value="Unassembled WGS sequence"/>
</dbReference>
<dbReference type="GO" id="GO:0009073">
    <property type="term" value="P:aromatic amino acid family biosynthetic process"/>
    <property type="evidence" value="ECO:0007669"/>
    <property type="project" value="UniProtKB-KW"/>
</dbReference>
<dbReference type="GO" id="GO:0019632">
    <property type="term" value="P:shikimate metabolic process"/>
    <property type="evidence" value="ECO:0007669"/>
    <property type="project" value="TreeGrafter"/>
</dbReference>
<dbReference type="Gene3D" id="3.40.50.720">
    <property type="entry name" value="NAD(P)-binding Rossmann-like Domain"/>
    <property type="match status" value="1"/>
</dbReference>
<evidence type="ECO:0000256" key="5">
    <source>
        <dbReference type="ARBA" id="ARBA00023141"/>
    </source>
</evidence>
<evidence type="ECO:0000256" key="3">
    <source>
        <dbReference type="ARBA" id="ARBA00022857"/>
    </source>
</evidence>
<dbReference type="InterPro" id="IPR013708">
    <property type="entry name" value="Shikimate_DH-bd_N"/>
</dbReference>
<dbReference type="InterPro" id="IPR022893">
    <property type="entry name" value="Shikimate_DH_fam"/>
</dbReference>
<dbReference type="GeneID" id="57662119"/>
<dbReference type="GO" id="GO:0050661">
    <property type="term" value="F:NADP binding"/>
    <property type="evidence" value="ECO:0007669"/>
    <property type="project" value="TreeGrafter"/>
</dbReference>
<dbReference type="Pfam" id="PF08501">
    <property type="entry name" value="Shikimate_dh_N"/>
    <property type="match status" value="1"/>
</dbReference>
<comment type="caution">
    <text evidence="9">The sequence shown here is derived from an EMBL/GenBank/DDBJ whole genome shotgun (WGS) entry which is preliminary data.</text>
</comment>
<dbReference type="SUPFAM" id="SSF51735">
    <property type="entry name" value="NAD(P)-binding Rossmann-fold domains"/>
    <property type="match status" value="1"/>
</dbReference>
<feature type="domain" description="Shikimate dehydrogenase substrate binding N-terminal" evidence="8">
    <location>
        <begin position="20"/>
        <end position="103"/>
    </location>
</feature>
<dbReference type="EMBL" id="JACAQE010000010">
    <property type="protein sequence ID" value="NWC17523.1"/>
    <property type="molecule type" value="Genomic_DNA"/>
</dbReference>
<evidence type="ECO:0000259" key="7">
    <source>
        <dbReference type="Pfam" id="PF01488"/>
    </source>
</evidence>
<evidence type="ECO:0000259" key="8">
    <source>
        <dbReference type="Pfam" id="PF08501"/>
    </source>
</evidence>
<evidence type="ECO:0000256" key="2">
    <source>
        <dbReference type="ARBA" id="ARBA00012962"/>
    </source>
</evidence>
<dbReference type="SUPFAM" id="SSF53223">
    <property type="entry name" value="Aminoacid dehydrogenase-like, N-terminal domain"/>
    <property type="match status" value="1"/>
</dbReference>
<dbReference type="GO" id="GO:0009423">
    <property type="term" value="P:chorismate biosynthetic process"/>
    <property type="evidence" value="ECO:0007669"/>
    <property type="project" value="UniProtKB-UniPathway"/>
</dbReference>
<gene>
    <name evidence="9" type="ORF">HX845_27960</name>
</gene>
<evidence type="ECO:0000313" key="9">
    <source>
        <dbReference type="EMBL" id="NWC17523.1"/>
    </source>
</evidence>
<dbReference type="PANTHER" id="PTHR21089">
    <property type="entry name" value="SHIKIMATE DEHYDROGENASE"/>
    <property type="match status" value="1"/>
</dbReference>
<name>A0A7Y7Y444_9PSED</name>
<dbReference type="Pfam" id="PF01488">
    <property type="entry name" value="Shikimate_DH"/>
    <property type="match status" value="1"/>
</dbReference>
<evidence type="ECO:0000256" key="1">
    <source>
        <dbReference type="ARBA" id="ARBA00004871"/>
    </source>
</evidence>
<dbReference type="Gene3D" id="3.40.50.10860">
    <property type="entry name" value="Leucine Dehydrogenase, chain A, domain 1"/>
    <property type="match status" value="1"/>
</dbReference>
<protein>
    <recommendedName>
        <fullName evidence="2">shikimate dehydrogenase (NADP(+))</fullName>
        <ecNumber evidence="2">1.1.1.25</ecNumber>
    </recommendedName>
</protein>
<evidence type="ECO:0000313" key="10">
    <source>
        <dbReference type="Proteomes" id="UP000517547"/>
    </source>
</evidence>
<keyword evidence="3" id="KW-0521">NADP</keyword>
<organism evidence="9 10">
    <name type="scientific">Pseudomonas gingeri</name>
    <dbReference type="NCBI Taxonomy" id="117681"/>
    <lineage>
        <taxon>Bacteria</taxon>
        <taxon>Pseudomonadati</taxon>
        <taxon>Pseudomonadota</taxon>
        <taxon>Gammaproteobacteria</taxon>
        <taxon>Pseudomonadales</taxon>
        <taxon>Pseudomonadaceae</taxon>
        <taxon>Pseudomonas</taxon>
    </lineage>
</organism>
<dbReference type="UniPathway" id="UPA00053">
    <property type="reaction ID" value="UER00087"/>
</dbReference>
<keyword evidence="4" id="KW-0560">Oxidoreductase</keyword>
<proteinExistence type="predicted"/>
<dbReference type="RefSeq" id="WP_017129165.1">
    <property type="nucleotide sequence ID" value="NZ_JACAOR010000010.1"/>
</dbReference>